<organism evidence="1">
    <name type="scientific">Bifidobacterium fermentum</name>
    <dbReference type="NCBI Taxonomy" id="3059035"/>
    <lineage>
        <taxon>Bacteria</taxon>
        <taxon>Bacillati</taxon>
        <taxon>Actinomycetota</taxon>
        <taxon>Actinomycetes</taxon>
        <taxon>Bifidobacteriales</taxon>
        <taxon>Bifidobacteriaceae</taxon>
        <taxon>Bifidobacterium</taxon>
    </lineage>
</organism>
<accession>A0AB39UHJ4</accession>
<protein>
    <recommendedName>
        <fullName evidence="2">Phage protein</fullName>
    </recommendedName>
</protein>
<evidence type="ECO:0008006" key="2">
    <source>
        <dbReference type="Google" id="ProtNLM"/>
    </source>
</evidence>
<gene>
    <name evidence="1" type="ORF">QN216_08060</name>
</gene>
<evidence type="ECO:0000313" key="1">
    <source>
        <dbReference type="EMBL" id="XDS48281.1"/>
    </source>
</evidence>
<dbReference type="InterPro" id="IPR057369">
    <property type="entry name" value="VG15"/>
</dbReference>
<sequence>MSPEWQRDLLLDAIPALVSKYGNVAAAAAAEWYEQVRSQQVDGSFDPISSDPYSADAVGKTVRWQAGKLFDGNASDMAQFMDGALNRWIQYSGRETIAQNVRLDSAKPRYARVPSGMRTCAFCSMLASRGFVYHSEKSAGEFSEWHNDCHCQIVPEWDRETAHIEGYDPEGMYSQYLQAREGLGEHPQQEQILSNMRILFPHSFTDGDTVHTA</sequence>
<dbReference type="Pfam" id="PF25310">
    <property type="entry name" value="VG15"/>
    <property type="match status" value="1"/>
</dbReference>
<proteinExistence type="predicted"/>
<reference evidence="1" key="1">
    <citation type="submission" date="2023-07" db="EMBL/GenBank/DDBJ databases">
        <title>Bifidobacterium aquikefiriaerophilum sp. nov. and Bifidobacterium eccum sp. nov., isolated from water kefir.</title>
        <authorList>
            <person name="Breselge S."/>
            <person name="Bellassi P."/>
            <person name="Barcenilla C."/>
            <person name="Alvarez-Ordonez A."/>
            <person name="Morelli L."/>
            <person name="Cotter P.D."/>
        </authorList>
    </citation>
    <scope>NUCLEOTIDE SEQUENCE</scope>
    <source>
        <strain evidence="1">WK013_4_14</strain>
    </source>
</reference>
<dbReference type="AlphaFoldDB" id="A0AB39UHJ4"/>
<name>A0AB39UHJ4_9BIFI</name>
<dbReference type="EMBL" id="CP129682">
    <property type="protein sequence ID" value="XDS48281.1"/>
    <property type="molecule type" value="Genomic_DNA"/>
</dbReference>
<dbReference type="RefSeq" id="WP_369342695.1">
    <property type="nucleotide sequence ID" value="NZ_CP129682.1"/>
</dbReference>